<dbReference type="EMBL" id="QVIG01000001">
    <property type="protein sequence ID" value="RGD61992.1"/>
    <property type="molecule type" value="Genomic_DNA"/>
</dbReference>
<dbReference type="RefSeq" id="WP_117490142.1">
    <property type="nucleotide sequence ID" value="NZ_QVIG01000001.1"/>
</dbReference>
<proteinExistence type="inferred from homology"/>
<protein>
    <submittedName>
        <fullName evidence="3">NAD-dependent epimerase/dehydratase family protein</fullName>
    </submittedName>
</protein>
<gene>
    <name evidence="3" type="ORF">DR950_33440</name>
</gene>
<name>A0A373A2U3_9ACTN</name>
<keyword evidence="4" id="KW-1185">Reference proteome</keyword>
<sequence length="359" mass="37486">MAHPAPGPLTGARVLVTGGAGFIGTAVRDTLLRAGAHPTLLDDLSAYDPAVFTLLGTGRSDPHLVFGDVGDETLVRHLVADADYVIHAAAHSTVQGCLADPKTAFRSNMAGTDTLVRAVADTPGVRRLVLLSTAQVYGHGGPDADATRPRLFTETQPHQPLNPYASSKAWAEQHTRQLLQAAGRDVAVLRPFSVYGPGQVPKPGAASWVVAQFAMYAVLGQELLLNGGGVQVRDFLFRDDAAEAIVRALTAPGAAGQTLNLGTGVQTSVRDVADQVVAHFPGTRIRVAPPAAGDPLGGRADTTLMHAALDWAPAVTVADGIARYVEWVTATPQAVPEWMRAETSASRLAAWSGSAPARS</sequence>
<dbReference type="SUPFAM" id="SSF51735">
    <property type="entry name" value="NAD(P)-binding Rossmann-fold domains"/>
    <property type="match status" value="1"/>
</dbReference>
<dbReference type="AlphaFoldDB" id="A0A373A2U3"/>
<accession>A0A373A2U3</accession>
<evidence type="ECO:0000259" key="2">
    <source>
        <dbReference type="Pfam" id="PF01370"/>
    </source>
</evidence>
<dbReference type="InterPro" id="IPR001509">
    <property type="entry name" value="Epimerase_deHydtase"/>
</dbReference>
<evidence type="ECO:0000313" key="3">
    <source>
        <dbReference type="EMBL" id="RGD61992.1"/>
    </source>
</evidence>
<organism evidence="3 4">
    <name type="scientific">Kitasatospora xanthocidica</name>
    <dbReference type="NCBI Taxonomy" id="83382"/>
    <lineage>
        <taxon>Bacteria</taxon>
        <taxon>Bacillati</taxon>
        <taxon>Actinomycetota</taxon>
        <taxon>Actinomycetes</taxon>
        <taxon>Kitasatosporales</taxon>
        <taxon>Streptomycetaceae</taxon>
        <taxon>Kitasatospora</taxon>
    </lineage>
</organism>
<comment type="similarity">
    <text evidence="1">Belongs to the NAD(P)-dependent epimerase/dehydratase family.</text>
</comment>
<evidence type="ECO:0000313" key="4">
    <source>
        <dbReference type="Proteomes" id="UP000263377"/>
    </source>
</evidence>
<dbReference type="Pfam" id="PF01370">
    <property type="entry name" value="Epimerase"/>
    <property type="match status" value="1"/>
</dbReference>
<comment type="caution">
    <text evidence="3">The sequence shown here is derived from an EMBL/GenBank/DDBJ whole genome shotgun (WGS) entry which is preliminary data.</text>
</comment>
<dbReference type="PANTHER" id="PTHR43000">
    <property type="entry name" value="DTDP-D-GLUCOSE 4,6-DEHYDRATASE-RELATED"/>
    <property type="match status" value="1"/>
</dbReference>
<dbReference type="InterPro" id="IPR036291">
    <property type="entry name" value="NAD(P)-bd_dom_sf"/>
</dbReference>
<feature type="domain" description="NAD-dependent epimerase/dehydratase" evidence="2">
    <location>
        <begin position="14"/>
        <end position="262"/>
    </location>
</feature>
<dbReference type="Gene3D" id="3.40.50.720">
    <property type="entry name" value="NAD(P)-binding Rossmann-like Domain"/>
    <property type="match status" value="1"/>
</dbReference>
<dbReference type="Proteomes" id="UP000263377">
    <property type="component" value="Unassembled WGS sequence"/>
</dbReference>
<reference evidence="3 4" key="1">
    <citation type="submission" date="2018-08" db="EMBL/GenBank/DDBJ databases">
        <title>Diversity &amp; Physiological Properties of Lignin-Decomposing Actinobacteria from Soil.</title>
        <authorList>
            <person name="Roh S.G."/>
            <person name="Kim S.B."/>
        </authorList>
    </citation>
    <scope>NUCLEOTIDE SEQUENCE [LARGE SCALE GENOMIC DNA]</scope>
    <source>
        <strain evidence="3 4">MMS17-GH009</strain>
    </source>
</reference>
<evidence type="ECO:0000256" key="1">
    <source>
        <dbReference type="ARBA" id="ARBA00007637"/>
    </source>
</evidence>